<dbReference type="GO" id="GO:1990316">
    <property type="term" value="C:Atg1/ULK1 kinase complex"/>
    <property type="evidence" value="ECO:0007669"/>
    <property type="project" value="TreeGrafter"/>
</dbReference>
<keyword evidence="3" id="KW-0072">Autophagy</keyword>
<keyword evidence="2" id="KW-0653">Protein transport</keyword>
<evidence type="ECO:0000256" key="1">
    <source>
        <dbReference type="ARBA" id="ARBA00022448"/>
    </source>
</evidence>
<comment type="caution">
    <text evidence="9">The sequence shown here is derived from an EMBL/GenBank/DDBJ whole genome shotgun (WGS) entry which is preliminary data.</text>
</comment>
<dbReference type="AlphaFoldDB" id="A0A1W0WZ41"/>
<evidence type="ECO:0000256" key="6">
    <source>
        <dbReference type="SAM" id="MobiDB-lite"/>
    </source>
</evidence>
<dbReference type="PANTHER" id="PTHR13222:SF1">
    <property type="entry name" value="RB1-INDUCIBLE COILED-COIL PROTEIN 1"/>
    <property type="match status" value="1"/>
</dbReference>
<dbReference type="EMBL" id="MTYJ01000030">
    <property type="protein sequence ID" value="OQV20469.1"/>
    <property type="molecule type" value="Genomic_DNA"/>
</dbReference>
<feature type="domain" description="Autophagy protein ATG17-like" evidence="7">
    <location>
        <begin position="122"/>
        <end position="493"/>
    </location>
</feature>
<evidence type="ECO:0000259" key="8">
    <source>
        <dbReference type="Pfam" id="PF10377"/>
    </source>
</evidence>
<keyword evidence="1" id="KW-0813">Transport</keyword>
<dbReference type="GO" id="GO:0034045">
    <property type="term" value="C:phagophore assembly site membrane"/>
    <property type="evidence" value="ECO:0007669"/>
    <property type="project" value="TreeGrafter"/>
</dbReference>
<evidence type="ECO:0000256" key="5">
    <source>
        <dbReference type="SAM" id="Coils"/>
    </source>
</evidence>
<feature type="region of interest" description="Disordered" evidence="6">
    <location>
        <begin position="1135"/>
        <end position="1164"/>
    </location>
</feature>
<evidence type="ECO:0000259" key="7">
    <source>
        <dbReference type="Pfam" id="PF04108"/>
    </source>
</evidence>
<keyword evidence="10" id="KW-1185">Reference proteome</keyword>
<dbReference type="Proteomes" id="UP000192578">
    <property type="component" value="Unassembled WGS sequence"/>
</dbReference>
<feature type="coiled-coil region" evidence="5">
    <location>
        <begin position="923"/>
        <end position="950"/>
    </location>
</feature>
<feature type="coiled-coil region" evidence="5">
    <location>
        <begin position="694"/>
        <end position="749"/>
    </location>
</feature>
<reference evidence="10" key="1">
    <citation type="submission" date="2017-01" db="EMBL/GenBank/DDBJ databases">
        <title>Comparative genomics of anhydrobiosis in the tardigrade Hypsibius dujardini.</title>
        <authorList>
            <person name="Yoshida Y."/>
            <person name="Koutsovoulos G."/>
            <person name="Laetsch D."/>
            <person name="Stevens L."/>
            <person name="Kumar S."/>
            <person name="Horikawa D."/>
            <person name="Ishino K."/>
            <person name="Komine S."/>
            <person name="Tomita M."/>
            <person name="Blaxter M."/>
            <person name="Arakawa K."/>
        </authorList>
    </citation>
    <scope>NUCLEOTIDE SEQUENCE [LARGE SCALE GENOMIC DNA]</scope>
    <source>
        <strain evidence="10">Z151</strain>
    </source>
</reference>
<evidence type="ECO:0000313" key="9">
    <source>
        <dbReference type="EMBL" id="OQV20469.1"/>
    </source>
</evidence>
<dbReference type="GO" id="GO:0061723">
    <property type="term" value="P:glycophagy"/>
    <property type="evidence" value="ECO:0007669"/>
    <property type="project" value="TreeGrafter"/>
</dbReference>
<dbReference type="PANTHER" id="PTHR13222">
    <property type="entry name" value="RB1-INDUCIBLE COILED-COIL"/>
    <property type="match status" value="1"/>
</dbReference>
<evidence type="ECO:0000256" key="2">
    <source>
        <dbReference type="ARBA" id="ARBA00022927"/>
    </source>
</evidence>
<dbReference type="GO" id="GO:0034727">
    <property type="term" value="P:piecemeal microautophagy of the nucleus"/>
    <property type="evidence" value="ECO:0007669"/>
    <property type="project" value="TreeGrafter"/>
</dbReference>
<name>A0A1W0WZ41_HYPEX</name>
<dbReference type="GO" id="GO:0060090">
    <property type="term" value="F:molecular adaptor activity"/>
    <property type="evidence" value="ECO:0007669"/>
    <property type="project" value="TreeGrafter"/>
</dbReference>
<dbReference type="GO" id="GO:0034517">
    <property type="term" value="P:ribophagy"/>
    <property type="evidence" value="ECO:0007669"/>
    <property type="project" value="TreeGrafter"/>
</dbReference>
<evidence type="ECO:0000256" key="3">
    <source>
        <dbReference type="ARBA" id="ARBA00023006"/>
    </source>
</evidence>
<dbReference type="GO" id="GO:0061709">
    <property type="term" value="P:reticulophagy"/>
    <property type="evidence" value="ECO:0007669"/>
    <property type="project" value="TreeGrafter"/>
</dbReference>
<accession>A0A1W0WZ41</accession>
<sequence length="1164" mass="130948">MLYIFWVEKGSIITLHVDVAVDTVNNLKIKLAQSTGISEVSQVLLINGGESLRDGSRVAKYQSGTDTNPIFLFNRDAIESDRVPDVSADSASSVPDEWEAKESVEAVTNLPPNFNSIVSRTQLAQQYHDFARELNKQCSLLVQEQHLQHQGWQAVMANLDDVISAFKKRLEKFQATFESYLTGRNDKLQHLMSFNEDLEILSKLPLFPSLIRVSQIGPASVAQSETRPAVTVTGQEGHVEGHVEGDLKSDSTEETTILDWISAKDSDHNLQSVAEGCRRTMDTFDEATLEDVMKESRSVMDFCNNAQMREIKGLAERLFGLDQLLSEAKKQVLEQKETADVLYKMQQQASASREPQMFKDLAVNFSQLLQQMLKCHKKLCDIKRRCLAAKQELCSHLHVRLKWVITVENSITEVDDKIKIYYENIKRIKRLTHMLDQVRDCPRVYVAAVEEVLRRRHYSKDFLSWAETVSRTATRACTDETELRRSFLSLHGSHFLLTLFPGLDQFPPQFAATPPEVFDSFLPPLTEDDLKSLLDRIPDSLSLTHQTLDGKIMLPCPFTCQSGQQGPSTSTPPDKLDSKLQRRVSFHGDYDIVAQTAAEPPAVLPHCTPVERELLDRLPALVTSTQLLCTVLRACHLKLQQDFTTMVEIMRELVERLRRESSQQALAKFAELESGFEEKLKQKEDAYQTVLFRSNNLADQLQERDRTVEELQRRLEAESVAYRLCQEQLDASQQALRKRELELEDLKTHSEEVSGQKDREIAELRVQLCAAIEEGNRRLQESAAEHADRQAQKEQAFSTRLACEKDALRADLELAHEIHLQQQLTQQNLARQAEFDAVLAATVQEKDSAAERQMSELRSSLESGLVHQTEQVFISRLAAEKDLLRTELEQAHESRLQDQLTQHNLARQSEFDALLAATVDEKDAETERKLDELRSALEAANYQKELMQVDLDRKSSCSASSPPPPYSDAPRRVAISDVAALAADVAADVAGSMSVSMTQSYMVTQPPSDPLPVSPRPRNLSTGPDMSITLSSCNVGDLVLFVYNKEFKQYTAYLPFKRSLYLLHSDSHVELSIAVPEHDGALVDVRSWVVGQIVGKEYVITRKVPNRYRLQVGARFYRIKAKSWDLESILKEAATATAGRSAESNLSTSTVSGEGGASTSSSGI</sequence>
<dbReference type="CDD" id="cd17060">
    <property type="entry name" value="Ubl_RB1CC1"/>
    <property type="match status" value="1"/>
</dbReference>
<dbReference type="InterPro" id="IPR045326">
    <property type="entry name" value="ATG17-like_dom"/>
</dbReference>
<dbReference type="Gene3D" id="3.10.20.90">
    <property type="entry name" value="Phosphatidylinositol 3-kinase Catalytic Subunit, Chain A, domain 1"/>
    <property type="match status" value="1"/>
</dbReference>
<dbReference type="SMR" id="A0A1W0WZ41"/>
<organism evidence="9 10">
    <name type="scientific">Hypsibius exemplaris</name>
    <name type="common">Freshwater tardigrade</name>
    <dbReference type="NCBI Taxonomy" id="2072580"/>
    <lineage>
        <taxon>Eukaryota</taxon>
        <taxon>Metazoa</taxon>
        <taxon>Ecdysozoa</taxon>
        <taxon>Tardigrada</taxon>
        <taxon>Eutardigrada</taxon>
        <taxon>Parachela</taxon>
        <taxon>Hypsibioidea</taxon>
        <taxon>Hypsibiidae</taxon>
        <taxon>Hypsibius</taxon>
    </lineage>
</organism>
<dbReference type="OrthoDB" id="447953at2759"/>
<keyword evidence="4 5" id="KW-0175">Coiled coil</keyword>
<proteinExistence type="predicted"/>
<dbReference type="GO" id="GO:0015031">
    <property type="term" value="P:protein transport"/>
    <property type="evidence" value="ECO:0007669"/>
    <property type="project" value="UniProtKB-KW"/>
</dbReference>
<evidence type="ECO:0000313" key="10">
    <source>
        <dbReference type="Proteomes" id="UP000192578"/>
    </source>
</evidence>
<evidence type="ECO:0000256" key="4">
    <source>
        <dbReference type="ARBA" id="ARBA00023054"/>
    </source>
</evidence>
<dbReference type="InterPro" id="IPR040040">
    <property type="entry name" value="ATG11"/>
</dbReference>
<dbReference type="GO" id="GO:0019901">
    <property type="term" value="F:protein kinase binding"/>
    <property type="evidence" value="ECO:0007669"/>
    <property type="project" value="TreeGrafter"/>
</dbReference>
<dbReference type="Pfam" id="PF10377">
    <property type="entry name" value="ATG11"/>
    <property type="match status" value="1"/>
</dbReference>
<feature type="compositionally biased region" description="Low complexity" evidence="6">
    <location>
        <begin position="1147"/>
        <end position="1164"/>
    </location>
</feature>
<dbReference type="InterPro" id="IPR019460">
    <property type="entry name" value="Atg11_C"/>
</dbReference>
<protein>
    <submittedName>
        <fullName evidence="9">RB1-inducible coiled-coil protein 1</fullName>
    </submittedName>
</protein>
<dbReference type="GO" id="GO:0000045">
    <property type="term" value="P:autophagosome assembly"/>
    <property type="evidence" value="ECO:0007669"/>
    <property type="project" value="InterPro"/>
</dbReference>
<feature type="domain" description="Autophagy-related protein 11 C-terminal" evidence="8">
    <location>
        <begin position="1027"/>
        <end position="1122"/>
    </location>
</feature>
<dbReference type="GO" id="GO:0000422">
    <property type="term" value="P:autophagy of mitochondrion"/>
    <property type="evidence" value="ECO:0007669"/>
    <property type="project" value="TreeGrafter"/>
</dbReference>
<gene>
    <name evidence="9" type="ORF">BV898_05514</name>
</gene>
<dbReference type="Pfam" id="PF04108">
    <property type="entry name" value="ATG17_like"/>
    <property type="match status" value="1"/>
</dbReference>